<dbReference type="EMBL" id="VTPC01006911">
    <property type="protein sequence ID" value="KAF2894550.1"/>
    <property type="molecule type" value="Genomic_DNA"/>
</dbReference>
<dbReference type="AlphaFoldDB" id="A0A8K0D4M4"/>
<organism evidence="1 2">
    <name type="scientific">Ignelater luminosus</name>
    <name type="common">Cucubano</name>
    <name type="synonym">Pyrophorus luminosus</name>
    <dbReference type="NCBI Taxonomy" id="2038154"/>
    <lineage>
        <taxon>Eukaryota</taxon>
        <taxon>Metazoa</taxon>
        <taxon>Ecdysozoa</taxon>
        <taxon>Arthropoda</taxon>
        <taxon>Hexapoda</taxon>
        <taxon>Insecta</taxon>
        <taxon>Pterygota</taxon>
        <taxon>Neoptera</taxon>
        <taxon>Endopterygota</taxon>
        <taxon>Coleoptera</taxon>
        <taxon>Polyphaga</taxon>
        <taxon>Elateriformia</taxon>
        <taxon>Elateroidea</taxon>
        <taxon>Elateridae</taxon>
        <taxon>Agrypninae</taxon>
        <taxon>Pyrophorini</taxon>
        <taxon>Ignelater</taxon>
    </lineage>
</organism>
<comment type="caution">
    <text evidence="1">The sequence shown here is derived from an EMBL/GenBank/DDBJ whole genome shotgun (WGS) entry which is preliminary data.</text>
</comment>
<dbReference type="Proteomes" id="UP000801492">
    <property type="component" value="Unassembled WGS sequence"/>
</dbReference>
<keyword evidence="2" id="KW-1185">Reference proteome</keyword>
<gene>
    <name evidence="1" type="ORF">ILUMI_11623</name>
</gene>
<accession>A0A8K0D4M4</accession>
<reference evidence="1" key="1">
    <citation type="submission" date="2019-08" db="EMBL/GenBank/DDBJ databases">
        <title>The genome of the North American firefly Photinus pyralis.</title>
        <authorList>
            <consortium name="Photinus pyralis genome working group"/>
            <person name="Fallon T.R."/>
            <person name="Sander Lower S.E."/>
            <person name="Weng J.-K."/>
        </authorList>
    </citation>
    <scope>NUCLEOTIDE SEQUENCE</scope>
    <source>
        <strain evidence="1">TRF0915ILg1</strain>
        <tissue evidence="1">Whole body</tissue>
    </source>
</reference>
<dbReference type="OrthoDB" id="6756758at2759"/>
<protein>
    <submittedName>
        <fullName evidence="1">Uncharacterized protein</fullName>
    </submittedName>
</protein>
<sequence>MSKVREDVKYEKQYTEENVLLALEAIENGMSQRNLQKHSLYHVKHYNLEKAASLPTKLLWDQALFLPARRKAF</sequence>
<proteinExistence type="predicted"/>
<evidence type="ECO:0000313" key="1">
    <source>
        <dbReference type="EMBL" id="KAF2894550.1"/>
    </source>
</evidence>
<evidence type="ECO:0000313" key="2">
    <source>
        <dbReference type="Proteomes" id="UP000801492"/>
    </source>
</evidence>
<name>A0A8K0D4M4_IGNLU</name>